<accession>A0A8S1W6X6</accession>
<dbReference type="Proteomes" id="UP000683925">
    <property type="component" value="Unassembled WGS sequence"/>
</dbReference>
<sequence>MDKTSFLNQMDSFIENTIQAEGYQKTEFLQYLKSKKVNGDQIELWNMDEILIAQQEFMTWKQNNDSTTQVNLDPQSLSNHQNQQPQLNDKPPPPIQNSQQDSMKQDVPKQEGLKEQPERLAQQSQHPQQPLTQYANMQQNPTIAVVQRHKVYSGQQIQINQNSFLYKNPNIDVKIVSYQEQTGSLFSMSYFLYNITLNPYNYVIARRYSDFEKLREYLVKNYPDFYVPPIPEKMASGSKIKVADYRSFALEKFMNTIIRQFWFDELVDNFFSCQNENDLQNKLKQQKQRQCNIQNLMSLNGQLECKVSSQIESFFAYQSKMFSKDMEQNNNIRQISQKIVGLYKQLGQEYKLLADQFLIYQQRVKNQNEQLFEQVDESYYTNLNQMFMTCSKAQEDIGLIITKYVDYSYGYQTQVLETLREKIKKRDQMRDDSLKLLQILDNQIDKKFKQLSAGQIQQKAQGQGVLTEKQLKQHLFPEESKQFEITQDNFGYINNNIYEQIQIVMNMNQYQNIESMLNMQQKISQIYLNMVKENEQLFGRN</sequence>
<dbReference type="AlphaFoldDB" id="A0A8S1W6X6"/>
<dbReference type="Pfam" id="PF00787">
    <property type="entry name" value="PX"/>
    <property type="match status" value="1"/>
</dbReference>
<dbReference type="EMBL" id="CAJJDP010000081">
    <property type="protein sequence ID" value="CAD8184205.1"/>
    <property type="molecule type" value="Genomic_DNA"/>
</dbReference>
<reference evidence="3" key="1">
    <citation type="submission" date="2021-01" db="EMBL/GenBank/DDBJ databases">
        <authorList>
            <consortium name="Genoscope - CEA"/>
            <person name="William W."/>
        </authorList>
    </citation>
    <scope>NUCLEOTIDE SEQUENCE</scope>
</reference>
<name>A0A8S1W6X6_PAROT</name>
<gene>
    <name evidence="3" type="ORF">POCTA_138.1.T0820195</name>
</gene>
<feature type="region of interest" description="Disordered" evidence="1">
    <location>
        <begin position="65"/>
        <end position="129"/>
    </location>
</feature>
<dbReference type="SMART" id="SM00312">
    <property type="entry name" value="PX"/>
    <property type="match status" value="1"/>
</dbReference>
<dbReference type="GO" id="GO:0005829">
    <property type="term" value="C:cytosol"/>
    <property type="evidence" value="ECO:0007669"/>
    <property type="project" value="GOC"/>
</dbReference>
<feature type="domain" description="PX" evidence="2">
    <location>
        <begin position="171"/>
        <end position="322"/>
    </location>
</feature>
<dbReference type="GO" id="GO:0006886">
    <property type="term" value="P:intracellular protein transport"/>
    <property type="evidence" value="ECO:0007669"/>
    <property type="project" value="TreeGrafter"/>
</dbReference>
<comment type="caution">
    <text evidence="3">The sequence shown here is derived from an EMBL/GenBank/DDBJ whole genome shotgun (WGS) entry which is preliminary data.</text>
</comment>
<dbReference type="PANTHER" id="PTHR46571:SF1">
    <property type="entry name" value="SORTING NEXIN-8"/>
    <property type="match status" value="1"/>
</dbReference>
<feature type="compositionally biased region" description="Basic and acidic residues" evidence="1">
    <location>
        <begin position="103"/>
        <end position="118"/>
    </location>
</feature>
<evidence type="ECO:0000313" key="4">
    <source>
        <dbReference type="Proteomes" id="UP000683925"/>
    </source>
</evidence>
<dbReference type="GO" id="GO:0035091">
    <property type="term" value="F:phosphatidylinositol binding"/>
    <property type="evidence" value="ECO:0007669"/>
    <property type="project" value="InterPro"/>
</dbReference>
<keyword evidence="4" id="KW-1185">Reference proteome</keyword>
<evidence type="ECO:0000313" key="3">
    <source>
        <dbReference type="EMBL" id="CAD8184205.1"/>
    </source>
</evidence>
<dbReference type="CDD" id="cd06093">
    <property type="entry name" value="PX_domain"/>
    <property type="match status" value="1"/>
</dbReference>
<dbReference type="PANTHER" id="PTHR46571">
    <property type="entry name" value="SORTING NEXIN-8"/>
    <property type="match status" value="1"/>
</dbReference>
<dbReference type="OrthoDB" id="10254720at2759"/>
<evidence type="ECO:0000259" key="2">
    <source>
        <dbReference type="PROSITE" id="PS50195"/>
    </source>
</evidence>
<protein>
    <recommendedName>
        <fullName evidence="2">PX domain-containing protein</fullName>
    </recommendedName>
</protein>
<dbReference type="OMA" id="FFAYQSK"/>
<organism evidence="3 4">
    <name type="scientific">Paramecium octaurelia</name>
    <dbReference type="NCBI Taxonomy" id="43137"/>
    <lineage>
        <taxon>Eukaryota</taxon>
        <taxon>Sar</taxon>
        <taxon>Alveolata</taxon>
        <taxon>Ciliophora</taxon>
        <taxon>Intramacronucleata</taxon>
        <taxon>Oligohymenophorea</taxon>
        <taxon>Peniculida</taxon>
        <taxon>Parameciidae</taxon>
        <taxon>Paramecium</taxon>
    </lineage>
</organism>
<dbReference type="PROSITE" id="PS50195">
    <property type="entry name" value="PX"/>
    <property type="match status" value="1"/>
</dbReference>
<dbReference type="GO" id="GO:0031901">
    <property type="term" value="C:early endosome membrane"/>
    <property type="evidence" value="ECO:0007669"/>
    <property type="project" value="TreeGrafter"/>
</dbReference>
<dbReference type="InterPro" id="IPR028662">
    <property type="entry name" value="SNX8/Mvp1"/>
</dbReference>
<evidence type="ECO:0000256" key="1">
    <source>
        <dbReference type="SAM" id="MobiDB-lite"/>
    </source>
</evidence>
<feature type="compositionally biased region" description="Polar residues" evidence="1">
    <location>
        <begin position="65"/>
        <end position="87"/>
    </location>
</feature>
<dbReference type="GO" id="GO:0034498">
    <property type="term" value="P:early endosome to Golgi transport"/>
    <property type="evidence" value="ECO:0007669"/>
    <property type="project" value="TreeGrafter"/>
</dbReference>
<dbReference type="InterPro" id="IPR001683">
    <property type="entry name" value="PX_dom"/>
</dbReference>
<proteinExistence type="predicted"/>